<protein>
    <recommendedName>
        <fullName evidence="1">Type I restriction enzyme R protein N-terminal domain-containing protein</fullName>
    </recommendedName>
</protein>
<dbReference type="HOGENOM" id="CLU_115841_1_0_10"/>
<dbReference type="STRING" id="984262.SGRA_0580"/>
<dbReference type="eggNOG" id="COG4096">
    <property type="taxonomic scope" value="Bacteria"/>
</dbReference>
<proteinExistence type="predicted"/>
<dbReference type="InterPro" id="IPR029464">
    <property type="entry name" value="HSDR_N"/>
</dbReference>
<dbReference type="EMBL" id="CP002831">
    <property type="protein sequence ID" value="AFC23319.1"/>
    <property type="molecule type" value="Genomic_DNA"/>
</dbReference>
<dbReference type="Gene3D" id="3.90.1570.30">
    <property type="match status" value="1"/>
</dbReference>
<gene>
    <name evidence="2" type="ordered locus">SGRA_0580</name>
</gene>
<keyword evidence="3" id="KW-1185">Reference proteome</keyword>
<dbReference type="RefSeq" id="WP_014373563.1">
    <property type="nucleotide sequence ID" value="NC_016940.1"/>
</dbReference>
<dbReference type="AlphaFoldDB" id="H6KZ35"/>
<evidence type="ECO:0000313" key="3">
    <source>
        <dbReference type="Proteomes" id="UP000007519"/>
    </source>
</evidence>
<evidence type="ECO:0000259" key="1">
    <source>
        <dbReference type="Pfam" id="PF13588"/>
    </source>
</evidence>
<organism evidence="2 3">
    <name type="scientific">Saprospira grandis (strain Lewin)</name>
    <dbReference type="NCBI Taxonomy" id="984262"/>
    <lineage>
        <taxon>Bacteria</taxon>
        <taxon>Pseudomonadati</taxon>
        <taxon>Bacteroidota</taxon>
        <taxon>Saprospiria</taxon>
        <taxon>Saprospirales</taxon>
        <taxon>Saprospiraceae</taxon>
        <taxon>Saprospira</taxon>
    </lineage>
</organism>
<name>H6KZ35_SAPGL</name>
<reference evidence="2 3" key="1">
    <citation type="journal article" date="2012" name="Stand. Genomic Sci.">
        <title>Complete genome sequencing and analysis of Saprospira grandis str. Lewin, a predatory marine bacterium.</title>
        <authorList>
            <person name="Saw J.H."/>
            <person name="Yuryev A."/>
            <person name="Kanbe M."/>
            <person name="Hou S."/>
            <person name="Young A.G."/>
            <person name="Aizawa S."/>
            <person name="Alam M."/>
        </authorList>
    </citation>
    <scope>NUCLEOTIDE SEQUENCE [LARGE SCALE GENOMIC DNA]</scope>
    <source>
        <strain evidence="2 3">Lewin</strain>
    </source>
</reference>
<accession>H6KZ35</accession>
<evidence type="ECO:0000313" key="2">
    <source>
        <dbReference type="EMBL" id="AFC23319.1"/>
    </source>
</evidence>
<dbReference type="Pfam" id="PF13588">
    <property type="entry name" value="HSDR_N_2"/>
    <property type="match status" value="1"/>
</dbReference>
<dbReference type="Proteomes" id="UP000007519">
    <property type="component" value="Chromosome"/>
</dbReference>
<dbReference type="OrthoDB" id="9790377at2"/>
<sequence length="153" mass="18259">MKSLEVPLLAYQEQLQIRTEGEQKQIFDPVRRKWLVLQAEEWLRQLWIQYLKTEKAYPFSKMQVEKGLAVYGQKRRTDLLLFDKNTQPLVLFELKAPRQSLNAVVLDQIMRYNSSLQMPYLIISNGRQNYGFVWNPKLKEYEVLGEIPFYAEN</sequence>
<dbReference type="KEGG" id="sgn:SGRA_0580"/>
<feature type="domain" description="Type I restriction enzyme R protein N-terminal" evidence="1">
    <location>
        <begin position="40"/>
        <end position="148"/>
    </location>
</feature>